<feature type="signal peptide" evidence="8">
    <location>
        <begin position="1"/>
        <end position="16"/>
    </location>
</feature>
<evidence type="ECO:0000256" key="8">
    <source>
        <dbReference type="RuleBase" id="RU365009"/>
    </source>
</evidence>
<dbReference type="PROSITE" id="PS00956">
    <property type="entry name" value="HYDROPHOBIN"/>
    <property type="match status" value="1"/>
</dbReference>
<keyword evidence="3 8" id="KW-0134">Cell wall</keyword>
<organism evidence="9 10">
    <name type="scientific">Moniliophthora roreri</name>
    <name type="common">Frosty pod rot fungus</name>
    <name type="synonym">Monilia roreri</name>
    <dbReference type="NCBI Taxonomy" id="221103"/>
    <lineage>
        <taxon>Eukaryota</taxon>
        <taxon>Fungi</taxon>
        <taxon>Dikarya</taxon>
        <taxon>Basidiomycota</taxon>
        <taxon>Agaricomycotina</taxon>
        <taxon>Agaricomycetes</taxon>
        <taxon>Agaricomycetidae</taxon>
        <taxon>Agaricales</taxon>
        <taxon>Marasmiineae</taxon>
        <taxon>Marasmiaceae</taxon>
        <taxon>Moniliophthora</taxon>
    </lineage>
</organism>
<protein>
    <recommendedName>
        <fullName evidence="8">Hydrophobin</fullName>
    </recommendedName>
</protein>
<dbReference type="Pfam" id="PF01185">
    <property type="entry name" value="Hydrophobin"/>
    <property type="match status" value="1"/>
</dbReference>
<evidence type="ECO:0000256" key="4">
    <source>
        <dbReference type="ARBA" id="ARBA00022525"/>
    </source>
</evidence>
<accession>A0A0W0FCS1</accession>
<evidence type="ECO:0000256" key="2">
    <source>
        <dbReference type="ARBA" id="ARBA00010446"/>
    </source>
</evidence>
<dbReference type="SMART" id="SM00075">
    <property type="entry name" value="HYDRO"/>
    <property type="match status" value="1"/>
</dbReference>
<keyword evidence="5 8" id="KW-0732">Signal</keyword>
<comment type="subunit">
    <text evidence="7">Self-assembles to form functional amyloid fibrils called rodlets. Self-assembly into fibrillar rodlets occurs spontaneously at hydrophobic:hydrophilic interfaces and the rodlets further associate laterally to form amphipathic monolayers.</text>
</comment>
<dbReference type="eggNOG" id="ENOG502T10M">
    <property type="taxonomic scope" value="Eukaryota"/>
</dbReference>
<gene>
    <name evidence="9" type="ORF">WG66_13260</name>
</gene>
<comment type="similarity">
    <text evidence="2 8">Belongs to the fungal hydrophobin family.</text>
</comment>
<dbReference type="GO" id="GO:0005199">
    <property type="term" value="F:structural constituent of cell wall"/>
    <property type="evidence" value="ECO:0007669"/>
    <property type="project" value="InterPro"/>
</dbReference>
<comment type="subcellular location">
    <subcellularLocation>
        <location evidence="1 8">Secreted</location>
        <location evidence="1 8">Cell wall</location>
    </subcellularLocation>
</comment>
<dbReference type="InterPro" id="IPR019778">
    <property type="entry name" value="Class_I_Hydrophobin_CS"/>
</dbReference>
<sequence length="111" mass="11386">MYKLLTLAALTSLALAVPTPGGHGHGGSKCNTGDIQCCNTVDNSHNKDIEKLLGLLNIGVQDLNVPIGLNCNPISVIGIGGNSCTQQPVCCDDNNFNGLVAVGCTPVNVNL</sequence>
<dbReference type="Proteomes" id="UP000054988">
    <property type="component" value="Unassembled WGS sequence"/>
</dbReference>
<evidence type="ECO:0000313" key="10">
    <source>
        <dbReference type="Proteomes" id="UP000054988"/>
    </source>
</evidence>
<evidence type="ECO:0000256" key="1">
    <source>
        <dbReference type="ARBA" id="ARBA00004191"/>
    </source>
</evidence>
<reference evidence="9 10" key="1">
    <citation type="submission" date="2015-12" db="EMBL/GenBank/DDBJ databases">
        <title>Draft genome sequence of Moniliophthora roreri, the causal agent of frosty pod rot of cacao.</title>
        <authorList>
            <person name="Aime M.C."/>
            <person name="Diaz-Valderrama J.R."/>
            <person name="Kijpornyongpan T."/>
            <person name="Phillips-Mora W."/>
        </authorList>
    </citation>
    <scope>NUCLEOTIDE SEQUENCE [LARGE SCALE GENOMIC DNA]</scope>
    <source>
        <strain evidence="9 10">MCA 2952</strain>
    </source>
</reference>
<evidence type="ECO:0000256" key="7">
    <source>
        <dbReference type="ARBA" id="ARBA00093546"/>
    </source>
</evidence>
<evidence type="ECO:0000313" key="9">
    <source>
        <dbReference type="EMBL" id="KTB34156.1"/>
    </source>
</evidence>
<proteinExistence type="inferred from homology"/>
<dbReference type="AlphaFoldDB" id="A0A0W0FCS1"/>
<comment type="caution">
    <text evidence="9">The sequence shown here is derived from an EMBL/GenBank/DDBJ whole genome shotgun (WGS) entry which is preliminary data.</text>
</comment>
<evidence type="ECO:0000256" key="5">
    <source>
        <dbReference type="ARBA" id="ARBA00022729"/>
    </source>
</evidence>
<dbReference type="EMBL" id="LATX01002117">
    <property type="protein sequence ID" value="KTB34156.1"/>
    <property type="molecule type" value="Genomic_DNA"/>
</dbReference>
<dbReference type="InterPro" id="IPR001338">
    <property type="entry name" value="Class_I_Hydrophobin"/>
</dbReference>
<feature type="chain" id="PRO_5013986941" description="Hydrophobin" evidence="8">
    <location>
        <begin position="17"/>
        <end position="111"/>
    </location>
</feature>
<evidence type="ECO:0000256" key="3">
    <source>
        <dbReference type="ARBA" id="ARBA00022512"/>
    </source>
</evidence>
<dbReference type="CDD" id="cd23507">
    <property type="entry name" value="hydrophobin_I"/>
    <property type="match status" value="1"/>
</dbReference>
<dbReference type="GO" id="GO:0009277">
    <property type="term" value="C:fungal-type cell wall"/>
    <property type="evidence" value="ECO:0007669"/>
    <property type="project" value="InterPro"/>
</dbReference>
<keyword evidence="4 8" id="KW-0964">Secreted</keyword>
<evidence type="ECO:0000256" key="6">
    <source>
        <dbReference type="ARBA" id="ARBA00023157"/>
    </source>
</evidence>
<name>A0A0W0FCS1_MONRR</name>
<keyword evidence="6 8" id="KW-1015">Disulfide bond</keyword>